<dbReference type="GO" id="GO:0005975">
    <property type="term" value="P:carbohydrate metabolic process"/>
    <property type="evidence" value="ECO:0007669"/>
    <property type="project" value="InterPro"/>
</dbReference>
<evidence type="ECO:0000256" key="1">
    <source>
        <dbReference type="ARBA" id="ARBA00011009"/>
    </source>
</evidence>
<evidence type="ECO:0000256" key="16">
    <source>
        <dbReference type="PIRSR" id="PIRSR000114-3"/>
    </source>
</evidence>
<evidence type="ECO:0000256" key="11">
    <source>
        <dbReference type="ARBA" id="ARBA00069372"/>
    </source>
</evidence>
<dbReference type="GO" id="GO:0005829">
    <property type="term" value="C:cytosol"/>
    <property type="evidence" value="ECO:0007669"/>
    <property type="project" value="TreeGrafter"/>
</dbReference>
<evidence type="ECO:0000256" key="2">
    <source>
        <dbReference type="ARBA" id="ARBA00022516"/>
    </source>
</evidence>
<feature type="binding site" evidence="13">
    <location>
        <position position="14"/>
    </location>
    <ligand>
        <name>NADPH</name>
        <dbReference type="ChEBI" id="CHEBI:57783"/>
    </ligand>
</feature>
<dbReference type="InterPro" id="IPR011128">
    <property type="entry name" value="G3P_DH_NAD-dep_N"/>
</dbReference>
<dbReference type="FunFam" id="1.10.1040.10:FF:000001">
    <property type="entry name" value="Glycerol-3-phosphate dehydrogenase [NAD(P)+]"/>
    <property type="match status" value="1"/>
</dbReference>
<dbReference type="AlphaFoldDB" id="E8LKB2"/>
<evidence type="ECO:0000313" key="20">
    <source>
        <dbReference type="EMBL" id="EFY07037.1"/>
    </source>
</evidence>
<dbReference type="PANTHER" id="PTHR11728">
    <property type="entry name" value="GLYCEROL-3-PHOSPHATE DEHYDROGENASE"/>
    <property type="match status" value="1"/>
</dbReference>
<evidence type="ECO:0000256" key="6">
    <source>
        <dbReference type="ARBA" id="ARBA00023098"/>
    </source>
</evidence>
<feature type="binding site" evidence="13">
    <location>
        <position position="283"/>
    </location>
    <ligand>
        <name>NADPH</name>
        <dbReference type="ChEBI" id="CHEBI:57783"/>
    </ligand>
</feature>
<evidence type="ECO:0000256" key="17">
    <source>
        <dbReference type="RuleBase" id="RU000437"/>
    </source>
</evidence>
<comment type="pathway">
    <text evidence="13">Membrane lipid metabolism; glycerophospholipid metabolism.</text>
</comment>
<dbReference type="Pfam" id="PF01210">
    <property type="entry name" value="NAD_Gly3P_dh_N"/>
    <property type="match status" value="1"/>
</dbReference>
<accession>E8LKB2</accession>
<dbReference type="SUPFAM" id="SSF51735">
    <property type="entry name" value="NAD(P)-binding Rossmann-fold domains"/>
    <property type="match status" value="1"/>
</dbReference>
<dbReference type="eggNOG" id="COG0240">
    <property type="taxonomic scope" value="Bacteria"/>
</dbReference>
<dbReference type="GO" id="GO:0141153">
    <property type="term" value="F:glycerol-3-phosphate dehydrogenase (NADP+) activity"/>
    <property type="evidence" value="ECO:0007669"/>
    <property type="project" value="RHEA"/>
</dbReference>
<keyword evidence="4 13" id="KW-0560">Oxidoreductase</keyword>
<dbReference type="PRINTS" id="PR00077">
    <property type="entry name" value="GPDHDRGNASE"/>
</dbReference>
<feature type="binding site" evidence="13">
    <location>
        <position position="138"/>
    </location>
    <ligand>
        <name>sn-glycerol 3-phosphate</name>
        <dbReference type="ChEBI" id="CHEBI:57597"/>
    </ligand>
</feature>
<feature type="binding site" evidence="13">
    <location>
        <position position="109"/>
    </location>
    <ligand>
        <name>sn-glycerol 3-phosphate</name>
        <dbReference type="ChEBI" id="CHEBI:57597"/>
    </ligand>
</feature>
<dbReference type="Pfam" id="PF07479">
    <property type="entry name" value="NAD_Gly3P_dh_C"/>
    <property type="match status" value="1"/>
</dbReference>
<reference evidence="20 21" key="1">
    <citation type="submission" date="2011-01" db="EMBL/GenBank/DDBJ databases">
        <authorList>
            <person name="Weinstock G."/>
            <person name="Sodergren E."/>
            <person name="Clifton S."/>
            <person name="Fulton L."/>
            <person name="Fulton B."/>
            <person name="Courtney L."/>
            <person name="Fronick C."/>
            <person name="Harrison M."/>
            <person name="Strong C."/>
            <person name="Farmer C."/>
            <person name="Delahaunty K."/>
            <person name="Markovic C."/>
            <person name="Hall O."/>
            <person name="Minx P."/>
            <person name="Tomlinson C."/>
            <person name="Mitreva M."/>
            <person name="Hou S."/>
            <person name="Chen J."/>
            <person name="Wollam A."/>
            <person name="Pepin K.H."/>
            <person name="Johnson M."/>
            <person name="Bhonagiri V."/>
            <person name="Zhang X."/>
            <person name="Suruliraj S."/>
            <person name="Warren W."/>
            <person name="Chinwalla A."/>
            <person name="Mardis E.R."/>
            <person name="Wilson R.K."/>
        </authorList>
    </citation>
    <scope>NUCLEOTIDE SEQUENCE [LARGE SCALE GENOMIC DNA]</scope>
    <source>
        <strain evidence="21">DSM 22608 / JCM 16073 / KCTC 15190 / YIT 12066</strain>
    </source>
</reference>
<feature type="binding site" evidence="15">
    <location>
        <begin position="257"/>
        <end position="258"/>
    </location>
    <ligand>
        <name>substrate</name>
    </ligand>
</feature>
<dbReference type="STRING" id="762983.HMPREF9444_01150"/>
<organism evidence="20 21">
    <name type="scientific">Succinatimonas hippei (strain DSM 22608 / JCM 16073 / KCTC 15190 / YIT 12066)</name>
    <dbReference type="NCBI Taxonomy" id="762983"/>
    <lineage>
        <taxon>Bacteria</taxon>
        <taxon>Pseudomonadati</taxon>
        <taxon>Pseudomonadota</taxon>
        <taxon>Gammaproteobacteria</taxon>
        <taxon>Aeromonadales</taxon>
        <taxon>Succinivibrionaceae</taxon>
        <taxon>Succinatimonas</taxon>
    </lineage>
</organism>
<comment type="catalytic activity">
    <reaction evidence="13">
        <text>sn-glycerol 3-phosphate + NAD(+) = dihydroxyacetone phosphate + NADH + H(+)</text>
        <dbReference type="Rhea" id="RHEA:11092"/>
        <dbReference type="ChEBI" id="CHEBI:15378"/>
        <dbReference type="ChEBI" id="CHEBI:57540"/>
        <dbReference type="ChEBI" id="CHEBI:57597"/>
        <dbReference type="ChEBI" id="CHEBI:57642"/>
        <dbReference type="ChEBI" id="CHEBI:57945"/>
        <dbReference type="EC" id="1.1.1.94"/>
    </reaction>
</comment>
<dbReference type="FunFam" id="3.40.50.720:FF:000019">
    <property type="entry name" value="Glycerol-3-phosphate dehydrogenase [NAD(P)+]"/>
    <property type="match status" value="1"/>
</dbReference>
<comment type="caution">
    <text evidence="13">Lacks conserved residue(s) required for the propagation of feature annotation.</text>
</comment>
<evidence type="ECO:0000313" key="21">
    <source>
        <dbReference type="Proteomes" id="UP000018458"/>
    </source>
</evidence>
<keyword evidence="2 13" id="KW-0444">Lipid biosynthesis</keyword>
<feature type="binding site" evidence="13">
    <location>
        <position position="15"/>
    </location>
    <ligand>
        <name>NADPH</name>
        <dbReference type="ChEBI" id="CHEBI:57783"/>
    </ligand>
</feature>
<dbReference type="UniPathway" id="UPA00940"/>
<evidence type="ECO:0000259" key="18">
    <source>
        <dbReference type="Pfam" id="PF01210"/>
    </source>
</evidence>
<keyword evidence="21" id="KW-1185">Reference proteome</keyword>
<dbReference type="PIRSF" id="PIRSF000114">
    <property type="entry name" value="Glycerol-3-P_dh"/>
    <property type="match status" value="1"/>
</dbReference>
<comment type="caution">
    <text evidence="20">The sequence shown here is derived from an EMBL/GenBank/DDBJ whole genome shotgun (WGS) entry which is preliminary data.</text>
</comment>
<evidence type="ECO:0000256" key="12">
    <source>
        <dbReference type="ARBA" id="ARBA00080511"/>
    </source>
</evidence>
<comment type="function">
    <text evidence="13">Catalyzes the reduction of the glycolytic intermediate dihydroxyacetone phosphate (DHAP) to sn-glycerol 3-phosphate (G3P), the key precursor for phospholipid synthesis.</text>
</comment>
<feature type="binding site" evidence="13">
    <location>
        <position position="257"/>
    </location>
    <ligand>
        <name>sn-glycerol 3-phosphate</name>
        <dbReference type="ChEBI" id="CHEBI:57597"/>
    </ligand>
</feature>
<keyword evidence="13" id="KW-0547">Nucleotide-binding</keyword>
<dbReference type="EC" id="1.1.1.94" evidence="10 13"/>
<name>E8LKB2_SUCHY</name>
<dbReference type="HOGENOM" id="CLU_033449_0_2_6"/>
<dbReference type="EMBL" id="AEVO01000053">
    <property type="protein sequence ID" value="EFY07037.1"/>
    <property type="molecule type" value="Genomic_DNA"/>
</dbReference>
<feature type="binding site" evidence="13">
    <location>
        <position position="281"/>
    </location>
    <ligand>
        <name>NADPH</name>
        <dbReference type="ChEBI" id="CHEBI:57783"/>
    </ligand>
</feature>
<dbReference type="NCBIfam" id="NF000940">
    <property type="entry name" value="PRK00094.1-2"/>
    <property type="match status" value="1"/>
</dbReference>
<dbReference type="InterPro" id="IPR036291">
    <property type="entry name" value="NAD(P)-bd_dom_sf"/>
</dbReference>
<comment type="similarity">
    <text evidence="1 13 17">Belongs to the NAD-dependent glycerol-3-phosphate dehydrogenase family.</text>
</comment>
<dbReference type="OrthoDB" id="9812273at2"/>
<feature type="binding site" evidence="16">
    <location>
        <position position="257"/>
    </location>
    <ligand>
        <name>NAD(+)</name>
        <dbReference type="ChEBI" id="CHEBI:57540"/>
    </ligand>
</feature>
<dbReference type="Proteomes" id="UP000018458">
    <property type="component" value="Unassembled WGS sequence"/>
</dbReference>
<feature type="binding site" evidence="13">
    <location>
        <position position="35"/>
    </location>
    <ligand>
        <name>NADPH</name>
        <dbReference type="ChEBI" id="CHEBI:57783"/>
    </ligand>
</feature>
<comment type="subcellular location">
    <subcellularLocation>
        <location evidence="13">Cytoplasm</location>
    </subcellularLocation>
</comment>
<keyword evidence="8 13" id="KW-1208">Phospholipid metabolism</keyword>
<dbReference type="RefSeq" id="WP_009143350.1">
    <property type="nucleotide sequence ID" value="NZ_GL830989.1"/>
</dbReference>
<dbReference type="NCBIfam" id="NF000939">
    <property type="entry name" value="PRK00094.1-1"/>
    <property type="match status" value="1"/>
</dbReference>
<feature type="domain" description="Glycerol-3-phosphate dehydrogenase NAD-dependent N-terminal" evidence="18">
    <location>
        <begin position="8"/>
        <end position="162"/>
    </location>
</feature>
<dbReference type="InterPro" id="IPR013328">
    <property type="entry name" value="6PGD_dom2"/>
</dbReference>
<evidence type="ECO:0000256" key="7">
    <source>
        <dbReference type="ARBA" id="ARBA00023209"/>
    </source>
</evidence>
<dbReference type="GO" id="GO:0046167">
    <property type="term" value="P:glycerol-3-phosphate biosynthetic process"/>
    <property type="evidence" value="ECO:0007669"/>
    <property type="project" value="UniProtKB-UniRule"/>
</dbReference>
<evidence type="ECO:0000256" key="10">
    <source>
        <dbReference type="ARBA" id="ARBA00066687"/>
    </source>
</evidence>
<dbReference type="Gene3D" id="1.10.1040.10">
    <property type="entry name" value="N-(1-d-carboxylethyl)-l-norvaline Dehydrogenase, domain 2"/>
    <property type="match status" value="1"/>
</dbReference>
<feature type="binding site" evidence="13">
    <location>
        <position position="52"/>
    </location>
    <ligand>
        <name>NADPH</name>
        <dbReference type="ChEBI" id="CHEBI:57783"/>
    </ligand>
</feature>
<feature type="binding site" evidence="13">
    <location>
        <position position="109"/>
    </location>
    <ligand>
        <name>NADPH</name>
        <dbReference type="ChEBI" id="CHEBI:57783"/>
    </ligand>
</feature>
<feature type="domain" description="Glycerol-3-phosphate dehydrogenase NAD-dependent C-terminal" evidence="19">
    <location>
        <begin position="182"/>
        <end position="321"/>
    </location>
</feature>
<proteinExistence type="inferred from homology"/>
<feature type="binding site" evidence="15">
    <location>
        <position position="109"/>
    </location>
    <ligand>
        <name>substrate</name>
    </ligand>
</feature>
<dbReference type="PANTHER" id="PTHR11728:SF1">
    <property type="entry name" value="GLYCEROL-3-PHOSPHATE DEHYDROGENASE [NAD(+)] 2, CHLOROPLASTIC"/>
    <property type="match status" value="1"/>
</dbReference>
<evidence type="ECO:0000256" key="8">
    <source>
        <dbReference type="ARBA" id="ARBA00023264"/>
    </source>
</evidence>
<protein>
    <recommendedName>
        <fullName evidence="11 13">Glycerol-3-phosphate dehydrogenase [NAD(P)+]</fullName>
        <ecNumber evidence="10 13">1.1.1.94</ecNumber>
    </recommendedName>
    <alternativeName>
        <fullName evidence="13">NAD(P)(+)-dependent glycerol-3-phosphate dehydrogenase</fullName>
    </alternativeName>
    <alternativeName>
        <fullName evidence="12 13">NAD(P)H-dependent dihydroxyacetone-phosphate reductase</fullName>
    </alternativeName>
</protein>
<feature type="active site" description="Proton acceptor" evidence="13 14">
    <location>
        <position position="193"/>
    </location>
</feature>
<evidence type="ECO:0000256" key="14">
    <source>
        <dbReference type="PIRSR" id="PIRSR000114-1"/>
    </source>
</evidence>
<feature type="binding site" evidence="13">
    <location>
        <position position="258"/>
    </location>
    <ligand>
        <name>sn-glycerol 3-phosphate</name>
        <dbReference type="ChEBI" id="CHEBI:57597"/>
    </ligand>
</feature>
<dbReference type="InterPro" id="IPR006168">
    <property type="entry name" value="G3P_DH_NAD-dep"/>
</dbReference>
<feature type="binding site" evidence="13">
    <location>
        <position position="140"/>
    </location>
    <ligand>
        <name>sn-glycerol 3-phosphate</name>
        <dbReference type="ChEBI" id="CHEBI:57597"/>
    </ligand>
</feature>
<evidence type="ECO:0000259" key="19">
    <source>
        <dbReference type="Pfam" id="PF07479"/>
    </source>
</evidence>
<evidence type="ECO:0000256" key="5">
    <source>
        <dbReference type="ARBA" id="ARBA00023027"/>
    </source>
</evidence>
<feature type="binding site" evidence="13">
    <location>
        <position position="246"/>
    </location>
    <ligand>
        <name>sn-glycerol 3-phosphate</name>
        <dbReference type="ChEBI" id="CHEBI:57597"/>
    </ligand>
</feature>
<dbReference type="GO" id="GO:0141152">
    <property type="term" value="F:glycerol-3-phosphate dehydrogenase (NAD+) activity"/>
    <property type="evidence" value="ECO:0007669"/>
    <property type="project" value="RHEA"/>
</dbReference>
<dbReference type="InterPro" id="IPR006109">
    <property type="entry name" value="G3P_DH_NAD-dep_C"/>
</dbReference>
<feature type="binding site" evidence="13">
    <location>
        <position position="257"/>
    </location>
    <ligand>
        <name>NADPH</name>
        <dbReference type="ChEBI" id="CHEBI:57783"/>
    </ligand>
</feature>
<feature type="binding site" evidence="16">
    <location>
        <position position="142"/>
    </location>
    <ligand>
        <name>NAD(+)</name>
        <dbReference type="ChEBI" id="CHEBI:57540"/>
    </ligand>
</feature>
<sequence>MKDLHSLSVIGAGSYGTALAIAVASKGFKVTLWGRNAKSIEAMAQKRENERYLPGISFPQSLSLTASLEECVHASPNLLVVVPSCTFASVIKNIVPFLTKDHRLAWATKGIEAGSGELLSTIASRIVPENLPLAALSGPTFAKELALGMPTAIAVAGNNPEFSSQLCEIMHTPTFRIYESSDFIGLQLGGAVKNVIAIGAGLSDGLGFGANARTALITRGLAEMVRLGLAMGATERGFMGLSGLGDLILTCTDNQSRNRRFGYMLGQGVTVRDALDKIAQVVEGYVMTPEIYKLAHKYNVQMPICSQIYEVICHGKPGKTAAKELLGRSLKSEC</sequence>
<evidence type="ECO:0000256" key="15">
    <source>
        <dbReference type="PIRSR" id="PIRSR000114-2"/>
    </source>
</evidence>
<evidence type="ECO:0000256" key="13">
    <source>
        <dbReference type="HAMAP-Rule" id="MF_00394"/>
    </source>
</evidence>
<dbReference type="SUPFAM" id="SSF48179">
    <property type="entry name" value="6-phosphogluconate dehydrogenase C-terminal domain-like"/>
    <property type="match status" value="1"/>
</dbReference>
<dbReference type="Gene3D" id="3.40.50.720">
    <property type="entry name" value="NAD(P)-binding Rossmann-like Domain"/>
    <property type="match status" value="1"/>
</dbReference>
<feature type="binding site" evidence="13">
    <location>
        <position position="142"/>
    </location>
    <ligand>
        <name>NADPH</name>
        <dbReference type="ChEBI" id="CHEBI:57783"/>
    </ligand>
</feature>
<keyword evidence="7 13" id="KW-0594">Phospholipid biosynthesis</keyword>
<keyword evidence="6 13" id="KW-0443">Lipid metabolism</keyword>
<dbReference type="PROSITE" id="PS00957">
    <property type="entry name" value="NAD_G3PDH"/>
    <property type="match status" value="1"/>
</dbReference>
<feature type="binding site" evidence="13">
    <location>
        <position position="256"/>
    </location>
    <ligand>
        <name>sn-glycerol 3-phosphate</name>
        <dbReference type="ChEBI" id="CHEBI:57597"/>
    </ligand>
</feature>
<dbReference type="InterPro" id="IPR008927">
    <property type="entry name" value="6-PGluconate_DH-like_C_sf"/>
</dbReference>
<evidence type="ECO:0000256" key="9">
    <source>
        <dbReference type="ARBA" id="ARBA00052716"/>
    </source>
</evidence>
<dbReference type="GO" id="GO:0046474">
    <property type="term" value="P:glycerophospholipid biosynthetic process"/>
    <property type="evidence" value="ECO:0007669"/>
    <property type="project" value="TreeGrafter"/>
</dbReference>
<evidence type="ECO:0000256" key="3">
    <source>
        <dbReference type="ARBA" id="ARBA00022857"/>
    </source>
</evidence>
<comment type="catalytic activity">
    <reaction evidence="9">
        <text>sn-glycerol 3-phosphate + NADP(+) = dihydroxyacetone phosphate + NADPH + H(+)</text>
        <dbReference type="Rhea" id="RHEA:11096"/>
        <dbReference type="ChEBI" id="CHEBI:15378"/>
        <dbReference type="ChEBI" id="CHEBI:57597"/>
        <dbReference type="ChEBI" id="CHEBI:57642"/>
        <dbReference type="ChEBI" id="CHEBI:57783"/>
        <dbReference type="ChEBI" id="CHEBI:58349"/>
        <dbReference type="EC" id="1.1.1.94"/>
    </reaction>
    <physiologicalReaction direction="right-to-left" evidence="9">
        <dbReference type="Rhea" id="RHEA:11098"/>
    </physiologicalReaction>
</comment>
<keyword evidence="5 13" id="KW-0520">NAD</keyword>
<feature type="binding site" evidence="13">
    <location>
        <position position="193"/>
    </location>
    <ligand>
        <name>sn-glycerol 3-phosphate</name>
        <dbReference type="ChEBI" id="CHEBI:57597"/>
    </ligand>
</feature>
<gene>
    <name evidence="13" type="primary">gpsA</name>
    <name evidence="20" type="ORF">HMPREF9444_01150</name>
</gene>
<feature type="binding site" evidence="16">
    <location>
        <begin position="11"/>
        <end position="16"/>
    </location>
    <ligand>
        <name>NAD(+)</name>
        <dbReference type="ChEBI" id="CHEBI:57540"/>
    </ligand>
</feature>
<keyword evidence="13" id="KW-0963">Cytoplasm</keyword>
<dbReference type="GO" id="GO:0051287">
    <property type="term" value="F:NAD binding"/>
    <property type="evidence" value="ECO:0007669"/>
    <property type="project" value="InterPro"/>
</dbReference>
<evidence type="ECO:0000256" key="4">
    <source>
        <dbReference type="ARBA" id="ARBA00023002"/>
    </source>
</evidence>
<dbReference type="GO" id="GO:0046168">
    <property type="term" value="P:glycerol-3-phosphate catabolic process"/>
    <property type="evidence" value="ECO:0007669"/>
    <property type="project" value="InterPro"/>
</dbReference>
<dbReference type="NCBIfam" id="NF000942">
    <property type="entry name" value="PRK00094.1-4"/>
    <property type="match status" value="1"/>
</dbReference>
<keyword evidence="3 13" id="KW-0521">NADP</keyword>
<dbReference type="HAMAP" id="MF_00394">
    <property type="entry name" value="NAD_Glyc3P_dehydrog"/>
    <property type="match status" value="1"/>
</dbReference>